<dbReference type="AlphaFoldDB" id="A0A0F8YM61"/>
<gene>
    <name evidence="3" type="ORF">LCGC14_2879890</name>
</gene>
<dbReference type="InterPro" id="IPR008984">
    <property type="entry name" value="SMAD_FHA_dom_sf"/>
</dbReference>
<keyword evidence="1" id="KW-0472">Membrane</keyword>
<dbReference type="Gene3D" id="2.60.200.20">
    <property type="match status" value="1"/>
</dbReference>
<feature type="domain" description="FHA" evidence="2">
    <location>
        <begin position="228"/>
        <end position="278"/>
    </location>
</feature>
<dbReference type="SUPFAM" id="SSF49879">
    <property type="entry name" value="SMAD/FHA domain"/>
    <property type="match status" value="1"/>
</dbReference>
<dbReference type="EMBL" id="LAZR01056134">
    <property type="protein sequence ID" value="KKK74825.1"/>
    <property type="molecule type" value="Genomic_DNA"/>
</dbReference>
<dbReference type="Pfam" id="PF00498">
    <property type="entry name" value="FHA"/>
    <property type="match status" value="1"/>
</dbReference>
<protein>
    <recommendedName>
        <fullName evidence="2">FHA domain-containing protein</fullName>
    </recommendedName>
</protein>
<dbReference type="SMART" id="SM00240">
    <property type="entry name" value="FHA"/>
    <property type="match status" value="1"/>
</dbReference>
<feature type="transmembrane region" description="Helical" evidence="1">
    <location>
        <begin position="145"/>
        <end position="164"/>
    </location>
</feature>
<sequence>YLSIASGLGAFVAWGMLEPFFDDNAIGEGFDPVALLLFPTVAGCVGLFLGAAEGIMCRNARRTLLCGAVGLGIGFGGGLIALIPASILFGVMMVVAVSFWDNPQVDQMPTGFALLIMIMGRSAAWAVASIPTGLGQGIALREKKVAINGLVGGVLGGVIGGLLFDPISLVFTTADGEASLSRAVGFIIIGLMVGLFVGLVEGWTKTAWLLMRAGPLAGKQFVLFRDLVVLGSSPKADVYLFKDDAIEPRHALIHNRGGRFEIEDCNTPDGTYVNGLPVKRHVLHGGDQIVLGKTVLEFALKEGK</sequence>
<dbReference type="InterPro" id="IPR000253">
    <property type="entry name" value="FHA_dom"/>
</dbReference>
<organism evidence="3">
    <name type="scientific">marine sediment metagenome</name>
    <dbReference type="NCBI Taxonomy" id="412755"/>
    <lineage>
        <taxon>unclassified sequences</taxon>
        <taxon>metagenomes</taxon>
        <taxon>ecological metagenomes</taxon>
    </lineage>
</organism>
<feature type="transmembrane region" description="Helical" evidence="1">
    <location>
        <begin position="184"/>
        <end position="203"/>
    </location>
</feature>
<evidence type="ECO:0000256" key="1">
    <source>
        <dbReference type="SAM" id="Phobius"/>
    </source>
</evidence>
<evidence type="ECO:0000259" key="2">
    <source>
        <dbReference type="PROSITE" id="PS50006"/>
    </source>
</evidence>
<dbReference type="CDD" id="cd00060">
    <property type="entry name" value="FHA"/>
    <property type="match status" value="1"/>
</dbReference>
<feature type="transmembrane region" description="Helical" evidence="1">
    <location>
        <begin position="112"/>
        <end position="133"/>
    </location>
</feature>
<feature type="non-terminal residue" evidence="3">
    <location>
        <position position="1"/>
    </location>
</feature>
<name>A0A0F8YM61_9ZZZZ</name>
<comment type="caution">
    <text evidence="3">The sequence shown here is derived from an EMBL/GenBank/DDBJ whole genome shotgun (WGS) entry which is preliminary data.</text>
</comment>
<accession>A0A0F8YM61</accession>
<proteinExistence type="predicted"/>
<evidence type="ECO:0000313" key="3">
    <source>
        <dbReference type="EMBL" id="KKK74825.1"/>
    </source>
</evidence>
<reference evidence="3" key="1">
    <citation type="journal article" date="2015" name="Nature">
        <title>Complex archaea that bridge the gap between prokaryotes and eukaryotes.</title>
        <authorList>
            <person name="Spang A."/>
            <person name="Saw J.H."/>
            <person name="Jorgensen S.L."/>
            <person name="Zaremba-Niedzwiedzka K."/>
            <person name="Martijn J."/>
            <person name="Lind A.E."/>
            <person name="van Eijk R."/>
            <person name="Schleper C."/>
            <person name="Guy L."/>
            <person name="Ettema T.J."/>
        </authorList>
    </citation>
    <scope>NUCLEOTIDE SEQUENCE</scope>
</reference>
<feature type="transmembrane region" description="Helical" evidence="1">
    <location>
        <begin position="64"/>
        <end position="92"/>
    </location>
</feature>
<keyword evidence="1" id="KW-1133">Transmembrane helix</keyword>
<dbReference type="PROSITE" id="PS50006">
    <property type="entry name" value="FHA_DOMAIN"/>
    <property type="match status" value="1"/>
</dbReference>
<keyword evidence="1" id="KW-0812">Transmembrane</keyword>
<feature type="transmembrane region" description="Helical" evidence="1">
    <location>
        <begin position="33"/>
        <end position="52"/>
    </location>
</feature>